<reference evidence="3" key="1">
    <citation type="submission" date="2010-08" db="EMBL/GenBank/DDBJ databases">
        <authorList>
            <person name="Muzny D."/>
            <person name="Qin X."/>
            <person name="Buhay C."/>
            <person name="Dugan-Rocha S."/>
            <person name="Ding Y."/>
            <person name="Chen G."/>
            <person name="Hawes A."/>
            <person name="Holder M."/>
            <person name="Jhangiani S."/>
            <person name="Johnson A."/>
            <person name="Khan Z."/>
            <person name="Li Z."/>
            <person name="Liu W."/>
            <person name="Liu X."/>
            <person name="Perez L."/>
            <person name="Shen H."/>
            <person name="Wang Q."/>
            <person name="Watt J."/>
            <person name="Xi L."/>
            <person name="Xin Y."/>
            <person name="Zhou J."/>
            <person name="Deng J."/>
            <person name="Jiang H."/>
            <person name="Liu Y."/>
            <person name="Qu J."/>
            <person name="Song X.-Z."/>
            <person name="Zhang L."/>
            <person name="Villasana D."/>
            <person name="Johnson A."/>
            <person name="Liu J."/>
            <person name="Liyanage D."/>
            <person name="Lorensuhewa L."/>
            <person name="Robinson T."/>
            <person name="Song A."/>
            <person name="Song B.-B."/>
            <person name="Dinh H."/>
            <person name="Thornton R."/>
            <person name="Coyle M."/>
            <person name="Francisco L."/>
            <person name="Jackson L."/>
            <person name="Javaid M."/>
            <person name="Korchina V."/>
            <person name="Kovar C."/>
            <person name="Mata R."/>
            <person name="Mathew T."/>
            <person name="Ngo R."/>
            <person name="Nguyen L."/>
            <person name="Nguyen N."/>
            <person name="Okwuonu G."/>
            <person name="Ongeri F."/>
            <person name="Pham C."/>
            <person name="Simmons D."/>
            <person name="Wilczek-Boney K."/>
            <person name="Hale W."/>
            <person name="Jakkamsetti A."/>
            <person name="Pham P."/>
            <person name="Ruth R."/>
            <person name="San Lucas F."/>
            <person name="Warren J."/>
            <person name="Zhang J."/>
            <person name="Zhao Z."/>
            <person name="Zhou C."/>
            <person name="Zhu D."/>
            <person name="Lee S."/>
            <person name="Bess C."/>
            <person name="Blankenburg K."/>
            <person name="Forbes L."/>
            <person name="Fu Q."/>
            <person name="Gubbala S."/>
            <person name="Hirani K."/>
            <person name="Jayaseelan J.C."/>
            <person name="Lara F."/>
            <person name="Munidasa M."/>
            <person name="Palculict T."/>
            <person name="Patil S."/>
            <person name="Pu L.-L."/>
            <person name="Saada N."/>
            <person name="Tang L."/>
            <person name="Weissenberger G."/>
            <person name="Zhu Y."/>
            <person name="Hemphill L."/>
            <person name="Shang Y."/>
            <person name="Youmans B."/>
            <person name="Ayvaz T."/>
            <person name="Ross M."/>
            <person name="Santibanez J."/>
            <person name="Aqrawi P."/>
            <person name="Gross S."/>
            <person name="Joshi V."/>
            <person name="Fowler G."/>
            <person name="Nazareth L."/>
            <person name="Reid J."/>
            <person name="Worley K."/>
            <person name="Petrosino J."/>
            <person name="Highlander S."/>
            <person name="Gibbs R."/>
        </authorList>
    </citation>
    <scope>NUCLEOTIDE SEQUENCE [LARGE SCALE GENOMIC DNA]</scope>
    <source>
        <strain evidence="3">DSM 15272</strain>
    </source>
</reference>
<feature type="region of interest" description="Disordered" evidence="1">
    <location>
        <begin position="40"/>
        <end position="59"/>
    </location>
</feature>
<evidence type="ECO:0000256" key="2">
    <source>
        <dbReference type="SAM" id="SignalP"/>
    </source>
</evidence>
<keyword evidence="2" id="KW-0732">Signal</keyword>
<feature type="compositionally biased region" description="Gly residues" evidence="1">
    <location>
        <begin position="302"/>
        <end position="327"/>
    </location>
</feature>
<name>E2SF06_9ACTN</name>
<evidence type="ECO:0000313" key="3">
    <source>
        <dbReference type="EMBL" id="EFQ82250.1"/>
    </source>
</evidence>
<feature type="region of interest" description="Disordered" evidence="1">
    <location>
        <begin position="273"/>
        <end position="364"/>
    </location>
</feature>
<feature type="chain" id="PRO_5003163975" description="Transglycosylase SLT domain-containing protein" evidence="2">
    <location>
        <begin position="38"/>
        <end position="400"/>
    </location>
</feature>
<organism evidence="3 4">
    <name type="scientific">Aeromicrobium marinum DSM 15272</name>
    <dbReference type="NCBI Taxonomy" id="585531"/>
    <lineage>
        <taxon>Bacteria</taxon>
        <taxon>Bacillati</taxon>
        <taxon>Actinomycetota</taxon>
        <taxon>Actinomycetes</taxon>
        <taxon>Propionibacteriales</taxon>
        <taxon>Nocardioidaceae</taxon>
        <taxon>Aeromicrobium</taxon>
    </lineage>
</organism>
<dbReference type="STRING" id="585531.HMPREF0063_12615"/>
<dbReference type="eggNOG" id="COG2951">
    <property type="taxonomic scope" value="Bacteria"/>
</dbReference>
<dbReference type="Proteomes" id="UP000003111">
    <property type="component" value="Unassembled WGS sequence"/>
</dbReference>
<dbReference type="EMBL" id="ACLF03000010">
    <property type="protein sequence ID" value="EFQ82250.1"/>
    <property type="molecule type" value="Genomic_DNA"/>
</dbReference>
<dbReference type="InterPro" id="IPR023346">
    <property type="entry name" value="Lysozyme-like_dom_sf"/>
</dbReference>
<accession>E2SF06</accession>
<dbReference type="HOGENOM" id="CLU_034941_5_0_11"/>
<evidence type="ECO:0000313" key="4">
    <source>
        <dbReference type="Proteomes" id="UP000003111"/>
    </source>
</evidence>
<evidence type="ECO:0000256" key="1">
    <source>
        <dbReference type="SAM" id="MobiDB-lite"/>
    </source>
</evidence>
<dbReference type="SUPFAM" id="SSF53955">
    <property type="entry name" value="Lysozyme-like"/>
    <property type="match status" value="1"/>
</dbReference>
<gene>
    <name evidence="3" type="ORF">HMPREF0063_12615</name>
</gene>
<protein>
    <recommendedName>
        <fullName evidence="5">Transglycosylase SLT domain-containing protein</fullName>
    </recommendedName>
</protein>
<feature type="compositionally biased region" description="Low complexity" evidence="1">
    <location>
        <begin position="350"/>
        <end position="364"/>
    </location>
</feature>
<feature type="signal peptide" evidence="2">
    <location>
        <begin position="1"/>
        <end position="37"/>
    </location>
</feature>
<comment type="caution">
    <text evidence="3">The sequence shown here is derived from an EMBL/GenBank/DDBJ whole genome shotgun (WGS) entry which is preliminary data.</text>
</comment>
<dbReference type="AlphaFoldDB" id="E2SF06"/>
<evidence type="ECO:0008006" key="5">
    <source>
        <dbReference type="Google" id="ProtNLM"/>
    </source>
</evidence>
<dbReference type="PANTHER" id="PTHR30163:SF8">
    <property type="entry name" value="LYTIC MUREIN TRANSGLYCOSYLASE"/>
    <property type="match status" value="1"/>
</dbReference>
<feature type="compositionally biased region" description="Basic and acidic residues" evidence="1">
    <location>
        <begin position="279"/>
        <end position="290"/>
    </location>
</feature>
<keyword evidence="4" id="KW-1185">Reference proteome</keyword>
<dbReference type="RefSeq" id="WP_007079613.1">
    <property type="nucleotide sequence ID" value="NZ_CM001024.1"/>
</dbReference>
<dbReference type="Gene3D" id="1.10.530.10">
    <property type="match status" value="1"/>
</dbReference>
<dbReference type="InterPro" id="IPR043426">
    <property type="entry name" value="MltB-like"/>
</dbReference>
<dbReference type="GO" id="GO:0009253">
    <property type="term" value="P:peptidoglycan catabolic process"/>
    <property type="evidence" value="ECO:0007669"/>
    <property type="project" value="TreeGrafter"/>
</dbReference>
<dbReference type="CDD" id="cd13399">
    <property type="entry name" value="Slt35-like"/>
    <property type="match status" value="1"/>
</dbReference>
<sequence>MRARKLTRWQKASALVPMAVLVGAWGAALTNTSLASAAGDDDASAIPSVPSTPFDQPASVQADPAGIDPRAGADGALATLSTNGIPVAAVSAYRRAETLLAQADESCRLPWHLLAAVGRVESNHGRINGNSLNADGVATPGIFGPLLDGSSDTARINDTDNGALDQNAVFDRAVGPMQFIPGTWASVGVDADNDGTKNPQDIDDSATAAGIYLCAGDGDLSNPEDLRSAVLRYNRSGTYADTVIAISEAYAQGDFTEAPNNLRASAPVVNRAMDQSISESDRQAAAEAERVAANPPPATPGSTGGGTTAPPASGGGTGGTPGTGGGTTAPPAPAPSPGVTGLVNGLVNDLTGAGTSTSGTGTAPGSSTLTWAQAKMQCLATGIMSFDVVGLLNCITSLLS</sequence>
<dbReference type="GO" id="GO:0008933">
    <property type="term" value="F:peptidoglycan lytic transglycosylase activity"/>
    <property type="evidence" value="ECO:0007669"/>
    <property type="project" value="TreeGrafter"/>
</dbReference>
<dbReference type="PANTHER" id="PTHR30163">
    <property type="entry name" value="MEMBRANE-BOUND LYTIC MUREIN TRANSGLYCOSYLASE B"/>
    <property type="match status" value="1"/>
</dbReference>
<proteinExistence type="predicted"/>